<evidence type="ECO:0000313" key="7">
    <source>
        <dbReference type="Proteomes" id="UP000316292"/>
    </source>
</evidence>
<comment type="caution">
    <text evidence="6">The sequence shown here is derived from an EMBL/GenBank/DDBJ whole genome shotgun (WGS) entry which is preliminary data.</text>
</comment>
<dbReference type="EMBL" id="VBOR01000062">
    <property type="protein sequence ID" value="TMQ48998.1"/>
    <property type="molecule type" value="Genomic_DNA"/>
</dbReference>
<dbReference type="PANTHER" id="PTHR24567:SF74">
    <property type="entry name" value="HTH-TYPE TRANSCRIPTIONAL REGULATOR ARCR"/>
    <property type="match status" value="1"/>
</dbReference>
<keyword evidence="3" id="KW-0804">Transcription</keyword>
<organism evidence="6 7">
    <name type="scientific">Eiseniibacteriota bacterium</name>
    <dbReference type="NCBI Taxonomy" id="2212470"/>
    <lineage>
        <taxon>Bacteria</taxon>
        <taxon>Candidatus Eiseniibacteriota</taxon>
    </lineage>
</organism>
<dbReference type="InterPro" id="IPR000595">
    <property type="entry name" value="cNMP-bd_dom"/>
</dbReference>
<dbReference type="Proteomes" id="UP000316292">
    <property type="component" value="Unassembled WGS sequence"/>
</dbReference>
<dbReference type="Gene3D" id="1.10.10.10">
    <property type="entry name" value="Winged helix-like DNA-binding domain superfamily/Winged helix DNA-binding domain"/>
    <property type="match status" value="1"/>
</dbReference>
<evidence type="ECO:0000256" key="1">
    <source>
        <dbReference type="ARBA" id="ARBA00023015"/>
    </source>
</evidence>
<dbReference type="SUPFAM" id="SSF51206">
    <property type="entry name" value="cAMP-binding domain-like"/>
    <property type="match status" value="1"/>
</dbReference>
<evidence type="ECO:0000313" key="6">
    <source>
        <dbReference type="EMBL" id="TMQ48998.1"/>
    </source>
</evidence>
<dbReference type="InterPro" id="IPR036390">
    <property type="entry name" value="WH_DNA-bd_sf"/>
</dbReference>
<dbReference type="InterPro" id="IPR050397">
    <property type="entry name" value="Env_Response_Regulators"/>
</dbReference>
<dbReference type="PANTHER" id="PTHR24567">
    <property type="entry name" value="CRP FAMILY TRANSCRIPTIONAL REGULATORY PROTEIN"/>
    <property type="match status" value="1"/>
</dbReference>
<dbReference type="InterPro" id="IPR014710">
    <property type="entry name" value="RmlC-like_jellyroll"/>
</dbReference>
<dbReference type="GO" id="GO:0005829">
    <property type="term" value="C:cytosol"/>
    <property type="evidence" value="ECO:0007669"/>
    <property type="project" value="TreeGrafter"/>
</dbReference>
<dbReference type="InterPro" id="IPR018490">
    <property type="entry name" value="cNMP-bd_dom_sf"/>
</dbReference>
<sequence length="237" mass="26039">MTHTVATGRAPAGTKREILSKIPFFIQAPAELRKELLDAAAVVHLEAGEYFLREGDTCAHFAIVVSGRLRVFKLGEGGQEITLYHVGAGEACPLNVSCILSDRPVPAMARVEEAVEAIVVPAATFRAWIADHESLRTFVFQMFSSRLTEVMSLVEEIAFRRMDRRLARRLLDHLDDESNGSVDRTHADIAADLGTAREVVSRLLKEFERLGAVQLTRGHILLQNRATLRGLAAGGTP</sequence>
<keyword evidence="2" id="KW-0238">DNA-binding</keyword>
<proteinExistence type="predicted"/>
<dbReference type="SMART" id="SM00419">
    <property type="entry name" value="HTH_CRP"/>
    <property type="match status" value="1"/>
</dbReference>
<dbReference type="InterPro" id="IPR012318">
    <property type="entry name" value="HTH_CRP"/>
</dbReference>
<protein>
    <submittedName>
        <fullName evidence="6">Crp/Fnr family transcriptional regulator</fullName>
    </submittedName>
</protein>
<evidence type="ECO:0000259" key="5">
    <source>
        <dbReference type="PROSITE" id="PS51063"/>
    </source>
</evidence>
<dbReference type="AlphaFoldDB" id="A0A538SCA1"/>
<dbReference type="PROSITE" id="PS50042">
    <property type="entry name" value="CNMP_BINDING_3"/>
    <property type="match status" value="1"/>
</dbReference>
<reference evidence="6 7" key="1">
    <citation type="journal article" date="2019" name="Nat. Microbiol.">
        <title>Mediterranean grassland soil C-N compound turnover is dependent on rainfall and depth, and is mediated by genomically divergent microorganisms.</title>
        <authorList>
            <person name="Diamond S."/>
            <person name="Andeer P.F."/>
            <person name="Li Z."/>
            <person name="Crits-Christoph A."/>
            <person name="Burstein D."/>
            <person name="Anantharaman K."/>
            <person name="Lane K.R."/>
            <person name="Thomas B.C."/>
            <person name="Pan C."/>
            <person name="Northen T.R."/>
            <person name="Banfield J.F."/>
        </authorList>
    </citation>
    <scope>NUCLEOTIDE SEQUENCE [LARGE SCALE GENOMIC DNA]</scope>
    <source>
        <strain evidence="6">WS_1</strain>
    </source>
</reference>
<dbReference type="CDD" id="cd00038">
    <property type="entry name" value="CAP_ED"/>
    <property type="match status" value="1"/>
</dbReference>
<dbReference type="SMART" id="SM00100">
    <property type="entry name" value="cNMP"/>
    <property type="match status" value="1"/>
</dbReference>
<name>A0A538SCA1_UNCEI</name>
<dbReference type="GO" id="GO:0003677">
    <property type="term" value="F:DNA binding"/>
    <property type="evidence" value="ECO:0007669"/>
    <property type="project" value="UniProtKB-KW"/>
</dbReference>
<accession>A0A538SCA1</accession>
<dbReference type="Gene3D" id="2.60.120.10">
    <property type="entry name" value="Jelly Rolls"/>
    <property type="match status" value="1"/>
</dbReference>
<dbReference type="InterPro" id="IPR036388">
    <property type="entry name" value="WH-like_DNA-bd_sf"/>
</dbReference>
<evidence type="ECO:0000256" key="3">
    <source>
        <dbReference type="ARBA" id="ARBA00023163"/>
    </source>
</evidence>
<gene>
    <name evidence="6" type="ORF">E6K71_06070</name>
</gene>
<dbReference type="SUPFAM" id="SSF46785">
    <property type="entry name" value="Winged helix' DNA-binding domain"/>
    <property type="match status" value="1"/>
</dbReference>
<dbReference type="Pfam" id="PF00027">
    <property type="entry name" value="cNMP_binding"/>
    <property type="match status" value="1"/>
</dbReference>
<feature type="domain" description="Cyclic nucleotide-binding" evidence="4">
    <location>
        <begin position="24"/>
        <end position="146"/>
    </location>
</feature>
<dbReference type="Pfam" id="PF13545">
    <property type="entry name" value="HTH_Crp_2"/>
    <property type="match status" value="1"/>
</dbReference>
<dbReference type="PROSITE" id="PS51063">
    <property type="entry name" value="HTH_CRP_2"/>
    <property type="match status" value="1"/>
</dbReference>
<dbReference type="GO" id="GO:0003700">
    <property type="term" value="F:DNA-binding transcription factor activity"/>
    <property type="evidence" value="ECO:0007669"/>
    <property type="project" value="TreeGrafter"/>
</dbReference>
<feature type="domain" description="HTH crp-type" evidence="5">
    <location>
        <begin position="160"/>
        <end position="226"/>
    </location>
</feature>
<keyword evidence="1" id="KW-0805">Transcription regulation</keyword>
<evidence type="ECO:0000259" key="4">
    <source>
        <dbReference type="PROSITE" id="PS50042"/>
    </source>
</evidence>
<evidence type="ECO:0000256" key="2">
    <source>
        <dbReference type="ARBA" id="ARBA00023125"/>
    </source>
</evidence>